<dbReference type="Pfam" id="PF13320">
    <property type="entry name" value="GH123_cat"/>
    <property type="match status" value="1"/>
</dbReference>
<name>A0A7W3P4Z9_9ACTN</name>
<proteinExistence type="predicted"/>
<dbReference type="Gene3D" id="3.20.20.80">
    <property type="entry name" value="Glycosidases"/>
    <property type="match status" value="1"/>
</dbReference>
<dbReference type="InterPro" id="IPR025150">
    <property type="entry name" value="GH123_cat"/>
</dbReference>
<reference evidence="2 3" key="1">
    <citation type="submission" date="2020-07" db="EMBL/GenBank/DDBJ databases">
        <title>Sequencing the genomes of 1000 actinobacteria strains.</title>
        <authorList>
            <person name="Klenk H.-P."/>
        </authorList>
    </citation>
    <scope>NUCLEOTIDE SEQUENCE [LARGE SCALE GENOMIC DNA]</scope>
    <source>
        <strain evidence="2 3">DSM 100723</strain>
    </source>
</reference>
<keyword evidence="2" id="KW-0808">Transferase</keyword>
<sequence>MPRDTWTTVLCDSLEKVFADTEPRSFDHGIPQHVLAGETVSVQLAFLPPTTAQGALPEVRVRVEADGRLQARLSTVELVPAQFLAYDDHDAGYLRDSAGLYPDLLRPLGEEAITPAIGQWRAVWVDLTAAMPTTPGPTTVSLVLTDDDGAELGRQQVVIEVVDAELPALDLVNTHWFHCDGLATHYGLEVWSEEHWAVIDRFMAAAADVKINSLLTPVWTPPLDTAVGHYRRPTQLVGIAEDDQGYSFDFDRLRRWIRLARSHGLRSLEISHLFSQWGARTAPAIYVERNGAVVRAFGWDVGATDPAYRRLLEALLPALRAVLDEEWGPEAVIWHVSDEPHGDQAATYLAARQVIDDLLEGCTIVDALSDFELYRSGTVAIPVAATDAAQPFLEAGVDPLWLYYCVAQNRDVSNRFFAMPSSRNRVIGTQLFLAGARGFLHWGFNFYNARGSLRPIDPFLEPDAGRGFPAGDAFLVYPGTDGVPWPSIRSRVFTEAMNDLALMQLVRDRQGLDAVRTVADPDGDLSLTHYPLGPDHYRRVRAELITTLGTA</sequence>
<gene>
    <name evidence="2" type="ORF">FHX74_001044</name>
</gene>
<organism evidence="2 3">
    <name type="scientific">Microlunatus kandeliicorticis</name>
    <dbReference type="NCBI Taxonomy" id="1759536"/>
    <lineage>
        <taxon>Bacteria</taxon>
        <taxon>Bacillati</taxon>
        <taxon>Actinomycetota</taxon>
        <taxon>Actinomycetes</taxon>
        <taxon>Propionibacteriales</taxon>
        <taxon>Propionibacteriaceae</taxon>
        <taxon>Microlunatus</taxon>
    </lineage>
</organism>
<evidence type="ECO:0000259" key="1">
    <source>
        <dbReference type="Pfam" id="PF13320"/>
    </source>
</evidence>
<keyword evidence="3" id="KW-1185">Reference proteome</keyword>
<protein>
    <submittedName>
        <fullName evidence="2">GNAT superfamily N-acetyltransferase</fullName>
    </submittedName>
</protein>
<dbReference type="AlphaFoldDB" id="A0A7W3P4Z9"/>
<evidence type="ECO:0000313" key="3">
    <source>
        <dbReference type="Proteomes" id="UP000523079"/>
    </source>
</evidence>
<dbReference type="RefSeq" id="WP_182559064.1">
    <property type="nucleotide sequence ID" value="NZ_JACGWT010000002.1"/>
</dbReference>
<dbReference type="EMBL" id="JACGWT010000002">
    <property type="protein sequence ID" value="MBA8793439.1"/>
    <property type="molecule type" value="Genomic_DNA"/>
</dbReference>
<comment type="caution">
    <text evidence="2">The sequence shown here is derived from an EMBL/GenBank/DDBJ whole genome shotgun (WGS) entry which is preliminary data.</text>
</comment>
<evidence type="ECO:0000313" key="2">
    <source>
        <dbReference type="EMBL" id="MBA8793439.1"/>
    </source>
</evidence>
<dbReference type="GO" id="GO:0016740">
    <property type="term" value="F:transferase activity"/>
    <property type="evidence" value="ECO:0007669"/>
    <property type="project" value="UniProtKB-KW"/>
</dbReference>
<feature type="domain" description="Glycoside hydrolase 123 catalytic" evidence="1">
    <location>
        <begin position="176"/>
        <end position="505"/>
    </location>
</feature>
<dbReference type="Proteomes" id="UP000523079">
    <property type="component" value="Unassembled WGS sequence"/>
</dbReference>
<accession>A0A7W3P4Z9</accession>